<dbReference type="GO" id="GO:0004497">
    <property type="term" value="F:monooxygenase activity"/>
    <property type="evidence" value="ECO:0007669"/>
    <property type="project" value="UniProtKB-KW"/>
</dbReference>
<keyword evidence="14" id="KW-0732">Signal</keyword>
<evidence type="ECO:0000313" key="16">
    <source>
        <dbReference type="Proteomes" id="UP000467840"/>
    </source>
</evidence>
<evidence type="ECO:0000256" key="7">
    <source>
        <dbReference type="ARBA" id="ARBA00022989"/>
    </source>
</evidence>
<dbReference type="PANTHER" id="PTHR47953:SF19">
    <property type="entry name" value="OS06G0641600 PROTEIN"/>
    <property type="match status" value="1"/>
</dbReference>
<dbReference type="InterPro" id="IPR036396">
    <property type="entry name" value="Cyt_P450_sf"/>
</dbReference>
<dbReference type="InterPro" id="IPR052306">
    <property type="entry name" value="CYP450_71D"/>
</dbReference>
<keyword evidence="5" id="KW-0812">Transmembrane</keyword>
<name>A0A6A6KKY7_HEVBR</name>
<evidence type="ECO:0000256" key="8">
    <source>
        <dbReference type="ARBA" id="ARBA00023002"/>
    </source>
</evidence>
<reference evidence="15 16" key="1">
    <citation type="journal article" date="2020" name="Mol. Plant">
        <title>The Chromosome-Based Rubber Tree Genome Provides New Insights into Spurge Genome Evolution and Rubber Biosynthesis.</title>
        <authorList>
            <person name="Liu J."/>
            <person name="Shi C."/>
            <person name="Shi C.C."/>
            <person name="Li W."/>
            <person name="Zhang Q.J."/>
            <person name="Zhang Y."/>
            <person name="Li K."/>
            <person name="Lu H.F."/>
            <person name="Shi C."/>
            <person name="Zhu S.T."/>
            <person name="Xiao Z.Y."/>
            <person name="Nan H."/>
            <person name="Yue Y."/>
            <person name="Zhu X.G."/>
            <person name="Wu Y."/>
            <person name="Hong X.N."/>
            <person name="Fan G.Y."/>
            <person name="Tong Y."/>
            <person name="Zhang D."/>
            <person name="Mao C.L."/>
            <person name="Liu Y.L."/>
            <person name="Hao S.J."/>
            <person name="Liu W.Q."/>
            <person name="Lv M.Q."/>
            <person name="Zhang H.B."/>
            <person name="Liu Y."/>
            <person name="Hu-Tang G.R."/>
            <person name="Wang J.P."/>
            <person name="Wang J.H."/>
            <person name="Sun Y.H."/>
            <person name="Ni S.B."/>
            <person name="Chen W.B."/>
            <person name="Zhang X.C."/>
            <person name="Jiao Y.N."/>
            <person name="Eichler E.E."/>
            <person name="Li G.H."/>
            <person name="Liu X."/>
            <person name="Gao L.Z."/>
        </authorList>
    </citation>
    <scope>NUCLEOTIDE SEQUENCE [LARGE SCALE GENOMIC DNA]</scope>
    <source>
        <strain evidence="16">cv. GT1</strain>
        <tissue evidence="15">Leaf</tissue>
    </source>
</reference>
<evidence type="ECO:0000313" key="15">
    <source>
        <dbReference type="EMBL" id="KAF2288975.1"/>
    </source>
</evidence>
<proteinExistence type="inferred from homology"/>
<evidence type="ECO:0000256" key="14">
    <source>
        <dbReference type="SAM" id="SignalP"/>
    </source>
</evidence>
<dbReference type="SUPFAM" id="SSF48264">
    <property type="entry name" value="Cytochrome P450"/>
    <property type="match status" value="1"/>
</dbReference>
<evidence type="ECO:0000256" key="3">
    <source>
        <dbReference type="ARBA" id="ARBA00010617"/>
    </source>
</evidence>
<sequence>MLFPFIFFIFMVMKISRTRALSTKPLPPGPWKIGKVTSGRLENIINDHKAKKAETKLADEANDLVDVLLKLQDQENREFPLTIDNIKAVILDMFIAGSDTSFTTSEWAISETLRNPRVMKKAQAEVRLVFSEKVHVDEADLGELNYLKLVIKETLRLHPPVPLLIPRESREQCEINGYQIPIKSKLIVNAWAIGRDPNYWTEADRFNPERFSDSTVDYKGANLEFIPFGAGRRMCPGISFGIANVEILLANLLFYFDWKLPHGMKQEELDMAESFGAVARRKNDLGLIPTLSHPLPVA</sequence>
<feature type="signal peptide" evidence="14">
    <location>
        <begin position="1"/>
        <end position="20"/>
    </location>
</feature>
<keyword evidence="9 12" id="KW-0408">Iron</keyword>
<accession>A0A6A6KKY7</accession>
<evidence type="ECO:0000256" key="1">
    <source>
        <dbReference type="ARBA" id="ARBA00001971"/>
    </source>
</evidence>
<comment type="similarity">
    <text evidence="3 13">Belongs to the cytochrome P450 family.</text>
</comment>
<dbReference type="PROSITE" id="PS00086">
    <property type="entry name" value="CYTOCHROME_P450"/>
    <property type="match status" value="1"/>
</dbReference>
<evidence type="ECO:0000256" key="2">
    <source>
        <dbReference type="ARBA" id="ARBA00004167"/>
    </source>
</evidence>
<protein>
    <recommendedName>
        <fullName evidence="17">Cytochrome P450</fullName>
    </recommendedName>
</protein>
<keyword evidence="6 12" id="KW-0479">Metal-binding</keyword>
<comment type="cofactor">
    <cofactor evidence="1 12">
        <name>heme</name>
        <dbReference type="ChEBI" id="CHEBI:30413"/>
    </cofactor>
</comment>
<evidence type="ECO:0000256" key="6">
    <source>
        <dbReference type="ARBA" id="ARBA00022723"/>
    </source>
</evidence>
<comment type="subcellular location">
    <subcellularLocation>
        <location evidence="2">Membrane</location>
        <topology evidence="2">Single-pass membrane protein</topology>
    </subcellularLocation>
</comment>
<keyword evidence="11" id="KW-0472">Membrane</keyword>
<dbReference type="FunFam" id="1.10.630.10:FF:000126">
    <property type="entry name" value="Predicted protein"/>
    <property type="match status" value="1"/>
</dbReference>
<evidence type="ECO:0008006" key="17">
    <source>
        <dbReference type="Google" id="ProtNLM"/>
    </source>
</evidence>
<keyword evidence="16" id="KW-1185">Reference proteome</keyword>
<dbReference type="PRINTS" id="PR00385">
    <property type="entry name" value="P450"/>
</dbReference>
<dbReference type="InterPro" id="IPR001128">
    <property type="entry name" value="Cyt_P450"/>
</dbReference>
<dbReference type="PRINTS" id="PR00463">
    <property type="entry name" value="EP450I"/>
</dbReference>
<keyword evidence="10 13" id="KW-0503">Monooxygenase</keyword>
<evidence type="ECO:0000256" key="4">
    <source>
        <dbReference type="ARBA" id="ARBA00022617"/>
    </source>
</evidence>
<evidence type="ECO:0000256" key="13">
    <source>
        <dbReference type="RuleBase" id="RU000461"/>
    </source>
</evidence>
<dbReference type="AlphaFoldDB" id="A0A6A6KKY7"/>
<dbReference type="GO" id="GO:0005506">
    <property type="term" value="F:iron ion binding"/>
    <property type="evidence" value="ECO:0007669"/>
    <property type="project" value="InterPro"/>
</dbReference>
<dbReference type="PANTHER" id="PTHR47953">
    <property type="entry name" value="OS08G0105600 PROTEIN"/>
    <property type="match status" value="1"/>
</dbReference>
<evidence type="ECO:0000256" key="11">
    <source>
        <dbReference type="ARBA" id="ARBA00023136"/>
    </source>
</evidence>
<evidence type="ECO:0000256" key="12">
    <source>
        <dbReference type="PIRSR" id="PIRSR602401-1"/>
    </source>
</evidence>
<dbReference type="GO" id="GO:0016705">
    <property type="term" value="F:oxidoreductase activity, acting on paired donors, with incorporation or reduction of molecular oxygen"/>
    <property type="evidence" value="ECO:0007669"/>
    <property type="project" value="InterPro"/>
</dbReference>
<feature type="chain" id="PRO_5025590794" description="Cytochrome P450" evidence="14">
    <location>
        <begin position="21"/>
        <end position="298"/>
    </location>
</feature>
<keyword evidence="8 13" id="KW-0560">Oxidoreductase</keyword>
<dbReference type="InterPro" id="IPR017972">
    <property type="entry name" value="Cyt_P450_CS"/>
</dbReference>
<dbReference type="Gene3D" id="1.10.630.10">
    <property type="entry name" value="Cytochrome P450"/>
    <property type="match status" value="1"/>
</dbReference>
<evidence type="ECO:0000256" key="9">
    <source>
        <dbReference type="ARBA" id="ARBA00023004"/>
    </source>
</evidence>
<dbReference type="GO" id="GO:0020037">
    <property type="term" value="F:heme binding"/>
    <property type="evidence" value="ECO:0007669"/>
    <property type="project" value="InterPro"/>
</dbReference>
<feature type="binding site" description="axial binding residue" evidence="12">
    <location>
        <position position="235"/>
    </location>
    <ligand>
        <name>heme</name>
        <dbReference type="ChEBI" id="CHEBI:30413"/>
    </ligand>
    <ligandPart>
        <name>Fe</name>
        <dbReference type="ChEBI" id="CHEBI:18248"/>
    </ligandPart>
</feature>
<organism evidence="15 16">
    <name type="scientific">Hevea brasiliensis</name>
    <name type="common">Para rubber tree</name>
    <name type="synonym">Siphonia brasiliensis</name>
    <dbReference type="NCBI Taxonomy" id="3981"/>
    <lineage>
        <taxon>Eukaryota</taxon>
        <taxon>Viridiplantae</taxon>
        <taxon>Streptophyta</taxon>
        <taxon>Embryophyta</taxon>
        <taxon>Tracheophyta</taxon>
        <taxon>Spermatophyta</taxon>
        <taxon>Magnoliopsida</taxon>
        <taxon>eudicotyledons</taxon>
        <taxon>Gunneridae</taxon>
        <taxon>Pentapetalae</taxon>
        <taxon>rosids</taxon>
        <taxon>fabids</taxon>
        <taxon>Malpighiales</taxon>
        <taxon>Euphorbiaceae</taxon>
        <taxon>Crotonoideae</taxon>
        <taxon>Micrandreae</taxon>
        <taxon>Hevea</taxon>
    </lineage>
</organism>
<dbReference type="GO" id="GO:0016020">
    <property type="term" value="C:membrane"/>
    <property type="evidence" value="ECO:0007669"/>
    <property type="project" value="UniProtKB-SubCell"/>
</dbReference>
<keyword evidence="4 12" id="KW-0349">Heme</keyword>
<evidence type="ECO:0000256" key="5">
    <source>
        <dbReference type="ARBA" id="ARBA00022692"/>
    </source>
</evidence>
<dbReference type="Proteomes" id="UP000467840">
    <property type="component" value="Chromosome 8"/>
</dbReference>
<dbReference type="EMBL" id="JAAGAX010000016">
    <property type="protein sequence ID" value="KAF2288975.1"/>
    <property type="molecule type" value="Genomic_DNA"/>
</dbReference>
<dbReference type="Pfam" id="PF00067">
    <property type="entry name" value="p450"/>
    <property type="match status" value="1"/>
</dbReference>
<gene>
    <name evidence="15" type="ORF">GH714_023191</name>
</gene>
<evidence type="ECO:0000256" key="10">
    <source>
        <dbReference type="ARBA" id="ARBA00023033"/>
    </source>
</evidence>
<keyword evidence="7" id="KW-1133">Transmembrane helix</keyword>
<comment type="caution">
    <text evidence="15">The sequence shown here is derived from an EMBL/GenBank/DDBJ whole genome shotgun (WGS) entry which is preliminary data.</text>
</comment>
<dbReference type="InterPro" id="IPR002401">
    <property type="entry name" value="Cyt_P450_E_grp-I"/>
</dbReference>